<proteinExistence type="predicted"/>
<keyword evidence="6" id="KW-1185">Reference proteome</keyword>
<keyword evidence="1" id="KW-0732">Signal</keyword>
<dbReference type="SUPFAM" id="SSF51110">
    <property type="entry name" value="alpha-D-mannose-specific plant lectins"/>
    <property type="match status" value="3"/>
</dbReference>
<evidence type="ECO:0000256" key="3">
    <source>
        <dbReference type="SAM" id="Phobius"/>
    </source>
</evidence>
<dbReference type="SMART" id="SM00108">
    <property type="entry name" value="B_lectin"/>
    <property type="match status" value="3"/>
</dbReference>
<reference evidence="5 6" key="1">
    <citation type="submission" date="2024-09" db="EMBL/GenBank/DDBJ databases">
        <authorList>
            <person name="Sun Q."/>
            <person name="Mori K."/>
        </authorList>
    </citation>
    <scope>NUCLEOTIDE SEQUENCE [LARGE SCALE GENOMIC DNA]</scope>
    <source>
        <strain evidence="5 6">JCM 3307</strain>
    </source>
</reference>
<dbReference type="PANTHER" id="PTHR47976">
    <property type="entry name" value="G-TYPE LECTIN S-RECEPTOR-LIKE SERINE/THREONINE-PROTEIN KINASE SD2-5"/>
    <property type="match status" value="1"/>
</dbReference>
<dbReference type="Gene3D" id="2.90.10.10">
    <property type="entry name" value="Bulb-type lectin domain"/>
    <property type="match status" value="4"/>
</dbReference>
<evidence type="ECO:0000259" key="4">
    <source>
        <dbReference type="PROSITE" id="PS50927"/>
    </source>
</evidence>
<feature type="region of interest" description="Disordered" evidence="2">
    <location>
        <begin position="1"/>
        <end position="46"/>
    </location>
</feature>
<dbReference type="InterPro" id="IPR001480">
    <property type="entry name" value="Bulb-type_lectin_dom"/>
</dbReference>
<dbReference type="InterPro" id="IPR051343">
    <property type="entry name" value="G-type_lectin_kinases/EP1-like"/>
</dbReference>
<sequence>MGANGNEWSPWAIPPGDVAGGDAPVAEPAPVNPADAPTAQHPVVPVAPPIALPPAAPPPVPLAPAAPPAYGPPPPVAAPPPVFGPPGAPVAGGRRRTGLVLAAAGAAVAVVAGVVAVVVLRGSDDGTPSSAAVQGPQSSAGAEQSGAGSPAAGGNRDIASPLPSASTPPAQLEPGFALTAGQALRSANGKYTLTQQPDGNLVLADEAKRVQWSSQTSANPGATASLDRTGDFVVYAKSGTVLWRSSVNGQGALLQVRDDGTATMTRADRQEVWSSRNERTRLYPGQALNAGQQRRSSDGRFSLAQNADGNLVVTDAGKKVVWNAQTSGHQGAYTLMQSDGNLVVYGADKQPLWSSGTFGSSGAAAVLNTDGNLALTVGGKVVWGTATDGTTKLTAGQRLLAGQSRAAPNGQFTLLMQPDGNLVLQNAAKAVLWRSNTGGHPGASLRMQADGNLVVYEGGTGSTTALWSTKTTGRAATYLQVLDNGTVTLNTAAGQAVWKAP</sequence>
<keyword evidence="3" id="KW-0812">Transmembrane</keyword>
<feature type="domain" description="Bulb-type lectin" evidence="4">
    <location>
        <begin position="390"/>
        <end position="501"/>
    </location>
</feature>
<dbReference type="Gene3D" id="2.90.10.30">
    <property type="match status" value="1"/>
</dbReference>
<comment type="caution">
    <text evidence="5">The sequence shown here is derived from an EMBL/GenBank/DDBJ whole genome shotgun (WGS) entry which is preliminary data.</text>
</comment>
<dbReference type="InterPro" id="IPR036426">
    <property type="entry name" value="Bulb-type_lectin_dom_sf"/>
</dbReference>
<protein>
    <recommendedName>
        <fullName evidence="4">Bulb-type lectin domain-containing protein</fullName>
    </recommendedName>
</protein>
<name>A0ABV5MJW3_9ACTN</name>
<feature type="domain" description="Bulb-type lectin" evidence="4">
    <location>
        <begin position="169"/>
        <end position="277"/>
    </location>
</feature>
<evidence type="ECO:0000313" key="6">
    <source>
        <dbReference type="Proteomes" id="UP001589608"/>
    </source>
</evidence>
<evidence type="ECO:0000256" key="1">
    <source>
        <dbReference type="ARBA" id="ARBA00022729"/>
    </source>
</evidence>
<feature type="domain" description="Bulb-type lectin" evidence="4">
    <location>
        <begin position="279"/>
        <end position="388"/>
    </location>
</feature>
<dbReference type="Proteomes" id="UP001589608">
    <property type="component" value="Unassembled WGS sequence"/>
</dbReference>
<accession>A0ABV5MJW3</accession>
<dbReference type="PROSITE" id="PS50927">
    <property type="entry name" value="BULB_LECTIN"/>
    <property type="match status" value="3"/>
</dbReference>
<gene>
    <name evidence="5" type="ORF">ACFFTR_39260</name>
</gene>
<feature type="compositionally biased region" description="Low complexity" evidence="2">
    <location>
        <begin position="134"/>
        <end position="170"/>
    </location>
</feature>
<evidence type="ECO:0000256" key="2">
    <source>
        <dbReference type="SAM" id="MobiDB-lite"/>
    </source>
</evidence>
<dbReference type="EMBL" id="JBHMCA010000063">
    <property type="protein sequence ID" value="MFB9449152.1"/>
    <property type="molecule type" value="Genomic_DNA"/>
</dbReference>
<keyword evidence="3" id="KW-0472">Membrane</keyword>
<feature type="compositionally biased region" description="Low complexity" evidence="2">
    <location>
        <begin position="22"/>
        <end position="37"/>
    </location>
</feature>
<organism evidence="5 6">
    <name type="scientific">Dactylosporangium vinaceum</name>
    <dbReference type="NCBI Taxonomy" id="53362"/>
    <lineage>
        <taxon>Bacteria</taxon>
        <taxon>Bacillati</taxon>
        <taxon>Actinomycetota</taxon>
        <taxon>Actinomycetes</taxon>
        <taxon>Micromonosporales</taxon>
        <taxon>Micromonosporaceae</taxon>
        <taxon>Dactylosporangium</taxon>
    </lineage>
</organism>
<feature type="transmembrane region" description="Helical" evidence="3">
    <location>
        <begin position="99"/>
        <end position="120"/>
    </location>
</feature>
<keyword evidence="3" id="KW-1133">Transmembrane helix</keyword>
<evidence type="ECO:0000313" key="5">
    <source>
        <dbReference type="EMBL" id="MFB9449152.1"/>
    </source>
</evidence>
<dbReference type="RefSeq" id="WP_223092818.1">
    <property type="nucleotide sequence ID" value="NZ_CP061913.1"/>
</dbReference>
<feature type="region of interest" description="Disordered" evidence="2">
    <location>
        <begin position="124"/>
        <end position="173"/>
    </location>
</feature>
<dbReference type="PANTHER" id="PTHR47976:SF115">
    <property type="entry name" value="RECEPTOR-LIKE SERINE_THREONINE-PROTEIN KINASE"/>
    <property type="match status" value="1"/>
</dbReference>